<reference evidence="3" key="1">
    <citation type="submission" date="2017-02" db="UniProtKB">
        <authorList>
            <consortium name="WormBaseParasite"/>
        </authorList>
    </citation>
    <scope>IDENTIFICATION</scope>
</reference>
<protein>
    <submittedName>
        <fullName evidence="3">ABC transmembrane type-1 domain-containing protein</fullName>
    </submittedName>
</protein>
<dbReference type="EMBL" id="UYYA01004451">
    <property type="protein sequence ID" value="VDM61923.1"/>
    <property type="molecule type" value="Genomic_DNA"/>
</dbReference>
<sequence>MCDTIGMIERAITLSGTNAFSTTLCGSFVSSISQFSIDQSTSFSNTVRTSFYGQNIIFAFPQCACYLRHVDSANILITILSHWDLNDKKVSQAAAEKTIQLLGSDLSCCALTLVYFGTYLSLNYGFVLNASHQTTLSVRQLGSLVASCAKLSYFDARVQRRLAKDLLVDVNNIDNWADVSSLVNSFSRLRFGDMMAWSALARWVNNHVDEAPLESLSIIVSGMARSGIEVHLHYYLTFLYCLTNSQNAWLSTVYSLAYFRALSPALSPGFKRCTYYTFGEILEFLIIYTRLLAINKWGGSVPRPIIFFGWGQTRQVWSF</sequence>
<accession>A0A0R3PW54</accession>
<keyword evidence="2" id="KW-1185">Reference proteome</keyword>
<organism evidence="3">
    <name type="scientific">Angiostrongylus costaricensis</name>
    <name type="common">Nematode worm</name>
    <dbReference type="NCBI Taxonomy" id="334426"/>
    <lineage>
        <taxon>Eukaryota</taxon>
        <taxon>Metazoa</taxon>
        <taxon>Ecdysozoa</taxon>
        <taxon>Nematoda</taxon>
        <taxon>Chromadorea</taxon>
        <taxon>Rhabditida</taxon>
        <taxon>Rhabditina</taxon>
        <taxon>Rhabditomorpha</taxon>
        <taxon>Strongyloidea</taxon>
        <taxon>Metastrongylidae</taxon>
        <taxon>Angiostrongylus</taxon>
    </lineage>
</organism>
<proteinExistence type="predicted"/>
<evidence type="ECO:0000313" key="2">
    <source>
        <dbReference type="Proteomes" id="UP000267027"/>
    </source>
</evidence>
<dbReference type="WBParaSite" id="ACOC_0001033701-mRNA-1">
    <property type="protein sequence ID" value="ACOC_0001033701-mRNA-1"/>
    <property type="gene ID" value="ACOC_0001033701"/>
</dbReference>
<name>A0A0R3PW54_ANGCS</name>
<evidence type="ECO:0000313" key="1">
    <source>
        <dbReference type="EMBL" id="VDM61923.1"/>
    </source>
</evidence>
<reference evidence="1 2" key="2">
    <citation type="submission" date="2018-11" db="EMBL/GenBank/DDBJ databases">
        <authorList>
            <consortium name="Pathogen Informatics"/>
        </authorList>
    </citation>
    <scope>NUCLEOTIDE SEQUENCE [LARGE SCALE GENOMIC DNA]</scope>
    <source>
        <strain evidence="1 2">Costa Rica</strain>
    </source>
</reference>
<dbReference type="STRING" id="334426.A0A0R3PW54"/>
<dbReference type="AlphaFoldDB" id="A0A0R3PW54"/>
<evidence type="ECO:0000313" key="3">
    <source>
        <dbReference type="WBParaSite" id="ACOC_0001033701-mRNA-1"/>
    </source>
</evidence>
<gene>
    <name evidence="1" type="ORF">ACOC_LOCUS10338</name>
</gene>
<dbReference type="Proteomes" id="UP000267027">
    <property type="component" value="Unassembled WGS sequence"/>
</dbReference>
<dbReference type="OrthoDB" id="5877528at2759"/>